<dbReference type="Proteomes" id="UP001161757">
    <property type="component" value="Unassembled WGS sequence"/>
</dbReference>
<evidence type="ECO:0000313" key="7">
    <source>
        <dbReference type="EMBL" id="KAJ8988009.1"/>
    </source>
</evidence>
<dbReference type="PROSITE" id="PS50048">
    <property type="entry name" value="ZN2_CY6_FUNGAL_2"/>
    <property type="match status" value="1"/>
</dbReference>
<gene>
    <name evidence="7" type="ORF">HRR80_008090</name>
</gene>
<keyword evidence="4" id="KW-0804">Transcription</keyword>
<dbReference type="PANTHER" id="PTHR37534:SF49">
    <property type="entry name" value="LYSINE BIOSYNTHESIS REGULATORY PROTEIN LYS14"/>
    <property type="match status" value="1"/>
</dbReference>
<keyword evidence="5" id="KW-0539">Nucleus</keyword>
<dbReference type="Gene3D" id="4.10.240.10">
    <property type="entry name" value="Zn(2)-C6 fungal-type DNA-binding domain"/>
    <property type="match status" value="1"/>
</dbReference>
<comment type="subcellular location">
    <subcellularLocation>
        <location evidence="1">Nucleus</location>
    </subcellularLocation>
</comment>
<dbReference type="InterPro" id="IPR021858">
    <property type="entry name" value="Fun_TF"/>
</dbReference>
<dbReference type="GO" id="GO:0045944">
    <property type="term" value="P:positive regulation of transcription by RNA polymerase II"/>
    <property type="evidence" value="ECO:0007669"/>
    <property type="project" value="TreeGrafter"/>
</dbReference>
<dbReference type="InterPro" id="IPR036864">
    <property type="entry name" value="Zn2-C6_fun-type_DNA-bd_sf"/>
</dbReference>
<evidence type="ECO:0000256" key="2">
    <source>
        <dbReference type="ARBA" id="ARBA00023015"/>
    </source>
</evidence>
<dbReference type="GO" id="GO:0000981">
    <property type="term" value="F:DNA-binding transcription factor activity, RNA polymerase II-specific"/>
    <property type="evidence" value="ECO:0007669"/>
    <property type="project" value="InterPro"/>
</dbReference>
<dbReference type="Pfam" id="PF11951">
    <property type="entry name" value="Fungal_trans_2"/>
    <property type="match status" value="1"/>
</dbReference>
<keyword evidence="3" id="KW-0238">DNA-binding</keyword>
<keyword evidence="2" id="KW-0805">Transcription regulation</keyword>
<dbReference type="EMBL" id="JAJGCB010000021">
    <property type="protein sequence ID" value="KAJ8988009.1"/>
    <property type="molecule type" value="Genomic_DNA"/>
</dbReference>
<dbReference type="GO" id="GO:0008270">
    <property type="term" value="F:zinc ion binding"/>
    <property type="evidence" value="ECO:0007669"/>
    <property type="project" value="InterPro"/>
</dbReference>
<evidence type="ECO:0000256" key="4">
    <source>
        <dbReference type="ARBA" id="ARBA00023163"/>
    </source>
</evidence>
<evidence type="ECO:0000256" key="1">
    <source>
        <dbReference type="ARBA" id="ARBA00004123"/>
    </source>
</evidence>
<dbReference type="SUPFAM" id="SSF57701">
    <property type="entry name" value="Zn2/Cys6 DNA-binding domain"/>
    <property type="match status" value="1"/>
</dbReference>
<sequence length="542" mass="60727">MGKRRVHTASNSRKGCFTCKKAHVKCSEERPICSRCTRLGLECSYGLKLLWEEDAQQRNIAHGRAGLWSRHSHTNATRGQTPLDEQFFIDFPSSQSSGTLFFLNFTAEHFQEGGLPQVLEDEITELEQRPVDDLTGEALDDGQLYGLADVPSPLSLILAHSPYHGINKTLLEYYIHVLSPQCSLSETNNPYINVLLPVAYEFDPLRSALLAAAANHLRLHDDLRFERHALELKTAAIKGLRNHLRTNAMDWQSLATTLMFCFYDISDGCAPSWITHLRMGLQMLTYLTTRTPVDDSLKAFCEIYFVAHEVMGGTAWYGGSNPDSYGFALAHSEEIDPLMGCSRELISIVGQISTLARRAHTTESIVETNDFLNARNDLRTKLRRLQQRAPSSCKDQPLLMQIAEVKRLAAMLYLEERVPRLTADASVLSSVPSPKSLGKKRLVDCIVSSLRLLPETCAASLWPLFVLGNSKLESEEQRHFVLTRLGQLEDSRKLGSIYHARRLVERYIAASTLPSAGMRSNPLGNLPQGMALSENERWISLA</sequence>
<dbReference type="SMART" id="SM00066">
    <property type="entry name" value="GAL4"/>
    <property type="match status" value="1"/>
</dbReference>
<reference evidence="7" key="1">
    <citation type="submission" date="2023-01" db="EMBL/GenBank/DDBJ databases">
        <title>Exophiala dermititidis isolated from Cystic Fibrosis Patient.</title>
        <authorList>
            <person name="Kurbessoian T."/>
            <person name="Crocker A."/>
            <person name="Murante D."/>
            <person name="Hogan D.A."/>
            <person name="Stajich J.E."/>
        </authorList>
    </citation>
    <scope>NUCLEOTIDE SEQUENCE</scope>
    <source>
        <strain evidence="7">Ex8</strain>
    </source>
</reference>
<dbReference type="AlphaFoldDB" id="A0AAN6EMT2"/>
<organism evidence="7 8">
    <name type="scientific">Exophiala dermatitidis</name>
    <name type="common">Black yeast-like fungus</name>
    <name type="synonym">Wangiella dermatitidis</name>
    <dbReference type="NCBI Taxonomy" id="5970"/>
    <lineage>
        <taxon>Eukaryota</taxon>
        <taxon>Fungi</taxon>
        <taxon>Dikarya</taxon>
        <taxon>Ascomycota</taxon>
        <taxon>Pezizomycotina</taxon>
        <taxon>Eurotiomycetes</taxon>
        <taxon>Chaetothyriomycetidae</taxon>
        <taxon>Chaetothyriales</taxon>
        <taxon>Herpotrichiellaceae</taxon>
        <taxon>Exophiala</taxon>
    </lineage>
</organism>
<dbReference type="InterPro" id="IPR001138">
    <property type="entry name" value="Zn2Cys6_DnaBD"/>
</dbReference>
<name>A0AAN6EMT2_EXODE</name>
<dbReference type="PANTHER" id="PTHR37534">
    <property type="entry name" value="TRANSCRIPTIONAL ACTIVATOR PROTEIN UGA3"/>
    <property type="match status" value="1"/>
</dbReference>
<proteinExistence type="predicted"/>
<comment type="caution">
    <text evidence="7">The sequence shown here is derived from an EMBL/GenBank/DDBJ whole genome shotgun (WGS) entry which is preliminary data.</text>
</comment>
<dbReference type="CDD" id="cd00067">
    <property type="entry name" value="GAL4"/>
    <property type="match status" value="1"/>
</dbReference>
<dbReference type="PROSITE" id="PS00463">
    <property type="entry name" value="ZN2_CY6_FUNGAL_1"/>
    <property type="match status" value="1"/>
</dbReference>
<dbReference type="Pfam" id="PF00172">
    <property type="entry name" value="Zn_clus"/>
    <property type="match status" value="1"/>
</dbReference>
<evidence type="ECO:0000313" key="8">
    <source>
        <dbReference type="Proteomes" id="UP001161757"/>
    </source>
</evidence>
<protein>
    <recommendedName>
        <fullName evidence="6">Zn(2)-C6 fungal-type domain-containing protein</fullName>
    </recommendedName>
</protein>
<evidence type="ECO:0000256" key="3">
    <source>
        <dbReference type="ARBA" id="ARBA00023125"/>
    </source>
</evidence>
<evidence type="ECO:0000256" key="5">
    <source>
        <dbReference type="ARBA" id="ARBA00023242"/>
    </source>
</evidence>
<dbReference type="GO" id="GO:0005634">
    <property type="term" value="C:nucleus"/>
    <property type="evidence" value="ECO:0007669"/>
    <property type="project" value="UniProtKB-SubCell"/>
</dbReference>
<dbReference type="GO" id="GO:0000976">
    <property type="term" value="F:transcription cis-regulatory region binding"/>
    <property type="evidence" value="ECO:0007669"/>
    <property type="project" value="TreeGrafter"/>
</dbReference>
<evidence type="ECO:0000259" key="6">
    <source>
        <dbReference type="PROSITE" id="PS50048"/>
    </source>
</evidence>
<accession>A0AAN6EMT2</accession>
<feature type="domain" description="Zn(2)-C6 fungal-type" evidence="6">
    <location>
        <begin position="15"/>
        <end position="45"/>
    </location>
</feature>